<protein>
    <submittedName>
        <fullName evidence="10">ABC transporter permease subunit</fullName>
    </submittedName>
</protein>
<feature type="transmembrane region" description="Helical" evidence="8">
    <location>
        <begin position="496"/>
        <end position="521"/>
    </location>
</feature>
<feature type="transmembrane region" description="Helical" evidence="8">
    <location>
        <begin position="388"/>
        <end position="406"/>
    </location>
</feature>
<accession>A0A975U681</accession>
<evidence type="ECO:0000256" key="7">
    <source>
        <dbReference type="ARBA" id="ARBA00023136"/>
    </source>
</evidence>
<dbReference type="InterPro" id="IPR000515">
    <property type="entry name" value="MetI-like"/>
</dbReference>
<keyword evidence="6 8" id="KW-1133">Transmembrane helix</keyword>
<keyword evidence="11" id="KW-1185">Reference proteome</keyword>
<dbReference type="PANTHER" id="PTHR43357:SF3">
    <property type="entry name" value="FE(3+)-TRANSPORT SYSTEM PERMEASE PROTEIN FBPB 2"/>
    <property type="match status" value="1"/>
</dbReference>
<reference evidence="10" key="1">
    <citation type="submission" date="2021-06" db="EMBL/GenBank/DDBJ databases">
        <title>Elioraea tepida, sp. nov., a moderately thermophilic aerobic anoxygenic phototrophic bacterium isolated from an alkaline siliceous hot spring mat community in Yellowstone National Park, WY, USA.</title>
        <authorList>
            <person name="Saini M.K."/>
            <person name="Yoshida S."/>
            <person name="Sebastian A."/>
            <person name="Hirose S."/>
            <person name="Hara E."/>
            <person name="Tamaki H."/>
            <person name="Soulier N.T."/>
            <person name="Albert I."/>
            <person name="Hanada S."/>
            <person name="Bryant D.A."/>
            <person name="Tank M."/>
        </authorList>
    </citation>
    <scope>NUCLEOTIDE SEQUENCE</scope>
    <source>
        <strain evidence="10">MS-P2</strain>
    </source>
</reference>
<feature type="transmembrane region" description="Helical" evidence="8">
    <location>
        <begin position="333"/>
        <end position="353"/>
    </location>
</feature>
<comment type="similarity">
    <text evidence="8">Belongs to the binding-protein-dependent transport system permease family.</text>
</comment>
<feature type="transmembrane region" description="Helical" evidence="8">
    <location>
        <begin position="115"/>
        <end position="137"/>
    </location>
</feature>
<evidence type="ECO:0000256" key="4">
    <source>
        <dbReference type="ARBA" id="ARBA00022519"/>
    </source>
</evidence>
<keyword evidence="4" id="KW-0997">Cell inner membrane</keyword>
<dbReference type="GO" id="GO:0005886">
    <property type="term" value="C:plasma membrane"/>
    <property type="evidence" value="ECO:0007669"/>
    <property type="project" value="UniProtKB-SubCell"/>
</dbReference>
<organism evidence="10 11">
    <name type="scientific">Elioraea tepida</name>
    <dbReference type="NCBI Taxonomy" id="2843330"/>
    <lineage>
        <taxon>Bacteria</taxon>
        <taxon>Pseudomonadati</taxon>
        <taxon>Pseudomonadota</taxon>
        <taxon>Alphaproteobacteria</taxon>
        <taxon>Acetobacterales</taxon>
        <taxon>Elioraeaceae</taxon>
        <taxon>Elioraea</taxon>
    </lineage>
</organism>
<evidence type="ECO:0000313" key="10">
    <source>
        <dbReference type="EMBL" id="QXM26193.1"/>
    </source>
</evidence>
<feature type="transmembrane region" description="Helical" evidence="8">
    <location>
        <begin position="365"/>
        <end position="383"/>
    </location>
</feature>
<dbReference type="AlphaFoldDB" id="A0A975U681"/>
<evidence type="ECO:0000256" key="1">
    <source>
        <dbReference type="ARBA" id="ARBA00004429"/>
    </source>
</evidence>
<comment type="subcellular location">
    <subcellularLocation>
        <location evidence="1">Cell inner membrane</location>
        <topology evidence="1">Multi-pass membrane protein</topology>
    </subcellularLocation>
    <subcellularLocation>
        <location evidence="8">Cell membrane</location>
        <topology evidence="8">Multi-pass membrane protein</topology>
    </subcellularLocation>
</comment>
<feature type="transmembrane region" description="Helical" evidence="8">
    <location>
        <begin position="180"/>
        <end position="204"/>
    </location>
</feature>
<feature type="transmembrane region" description="Helical" evidence="8">
    <location>
        <begin position="40"/>
        <end position="62"/>
    </location>
</feature>
<feature type="transmembrane region" description="Helical" evidence="8">
    <location>
        <begin position="297"/>
        <end position="321"/>
    </location>
</feature>
<evidence type="ECO:0000256" key="2">
    <source>
        <dbReference type="ARBA" id="ARBA00022448"/>
    </source>
</evidence>
<proteinExistence type="inferred from homology"/>
<feature type="transmembrane region" description="Helical" evidence="8">
    <location>
        <begin position="445"/>
        <end position="466"/>
    </location>
</feature>
<feature type="domain" description="ABC transmembrane type-1" evidence="9">
    <location>
        <begin position="329"/>
        <end position="517"/>
    </location>
</feature>
<evidence type="ECO:0000313" key="11">
    <source>
        <dbReference type="Proteomes" id="UP000694001"/>
    </source>
</evidence>
<dbReference type="GO" id="GO:0055085">
    <property type="term" value="P:transmembrane transport"/>
    <property type="evidence" value="ECO:0007669"/>
    <property type="project" value="InterPro"/>
</dbReference>
<dbReference type="PROSITE" id="PS50928">
    <property type="entry name" value="ABC_TM1"/>
    <property type="match status" value="2"/>
</dbReference>
<evidence type="ECO:0000256" key="6">
    <source>
        <dbReference type="ARBA" id="ARBA00022989"/>
    </source>
</evidence>
<feature type="transmembrane region" description="Helical" evidence="8">
    <location>
        <begin position="224"/>
        <end position="244"/>
    </location>
</feature>
<feature type="domain" description="ABC transmembrane type-1" evidence="9">
    <location>
        <begin position="34"/>
        <end position="242"/>
    </location>
</feature>
<dbReference type="KEGG" id="elio:KO353_03420"/>
<keyword evidence="2 8" id="KW-0813">Transport</keyword>
<evidence type="ECO:0000256" key="5">
    <source>
        <dbReference type="ARBA" id="ARBA00022692"/>
    </source>
</evidence>
<feature type="transmembrane region" description="Helical" evidence="8">
    <location>
        <begin position="271"/>
        <end position="291"/>
    </location>
</feature>
<dbReference type="PANTHER" id="PTHR43357">
    <property type="entry name" value="INNER MEMBRANE ABC TRANSPORTER PERMEASE PROTEIN YDCV"/>
    <property type="match status" value="1"/>
</dbReference>
<keyword evidence="7 8" id="KW-0472">Membrane</keyword>
<dbReference type="CDD" id="cd06261">
    <property type="entry name" value="TM_PBP2"/>
    <property type="match status" value="1"/>
</dbReference>
<evidence type="ECO:0000256" key="8">
    <source>
        <dbReference type="RuleBase" id="RU363032"/>
    </source>
</evidence>
<evidence type="ECO:0000259" key="9">
    <source>
        <dbReference type="PROSITE" id="PS50928"/>
    </source>
</evidence>
<dbReference type="EMBL" id="CP076448">
    <property type="protein sequence ID" value="QXM26193.1"/>
    <property type="molecule type" value="Genomic_DNA"/>
</dbReference>
<keyword evidence="5 8" id="KW-0812">Transmembrane</keyword>
<evidence type="ECO:0000256" key="3">
    <source>
        <dbReference type="ARBA" id="ARBA00022475"/>
    </source>
</evidence>
<feature type="transmembrane region" description="Helical" evidence="8">
    <location>
        <begin position="69"/>
        <end position="95"/>
    </location>
</feature>
<dbReference type="Pfam" id="PF00528">
    <property type="entry name" value="BPD_transp_1"/>
    <property type="match status" value="2"/>
</dbReference>
<gene>
    <name evidence="10" type="ORF">KO353_03420</name>
</gene>
<dbReference type="Proteomes" id="UP000694001">
    <property type="component" value="Chromosome"/>
</dbReference>
<keyword evidence="3" id="KW-1003">Cell membrane</keyword>
<name>A0A975U681_9PROT</name>
<feature type="transmembrane region" description="Helical" evidence="8">
    <location>
        <begin position="473"/>
        <end position="490"/>
    </location>
</feature>
<sequence length="533" mass="54005">MARLLLEGVSPSLPGAESDLALAVFGDARVWRAGRRTLEVAVAATAFSVIVGAAAALALGLCALPGRRVLTVLFVLPMLVPPQIAALSWTGALGPSSALLNALGLAPPLGTPHPLYSPGGIVLLLGVQHAPLVFLAVRGALRRFPAGLIEAARLAGAGRAQVFGGIVLPLLRPALAAGTALAFIASIGNFGITALIGIPAGYTVLTVMIWQRLAGLGPAGLSEAALMSLLLAALAALALALEAFSGRRGRRFLTSGATASAPPFPLGPWRWAVLALLGLYLAAVLALPLAALVSTALVPAAGVTLSASTVTVANFVSVLFVQQNTIIAFRNSLLLAALSALILVAIALVMARVRLPRAARFAIDLPYALPGVCVAVAAILVYLRPLPLLDVSLYGTLALILIAYLARFQALALKPVEAAAARLDPGLDEAARLAGAGPLRRLATISLPLLAPAAAAAAILVALTALNEITLSILLYASGSQTLGVIVFGLNDGGAVGQAAAVSVVSLVIVLVLMGLASLAARRLPPGTLPWSP</sequence>